<evidence type="ECO:0000313" key="1">
    <source>
        <dbReference type="EMBL" id="KYO67842.1"/>
    </source>
</evidence>
<organism evidence="1 2">
    <name type="scientific">Thermovenabulum gondwanense</name>
    <dbReference type="NCBI Taxonomy" id="520767"/>
    <lineage>
        <taxon>Bacteria</taxon>
        <taxon>Bacillati</taxon>
        <taxon>Bacillota</taxon>
        <taxon>Clostridia</taxon>
        <taxon>Thermosediminibacterales</taxon>
        <taxon>Thermosediminibacteraceae</taxon>
        <taxon>Thermovenabulum</taxon>
    </lineage>
</organism>
<dbReference type="AlphaFoldDB" id="A0A162MVQ1"/>
<comment type="caution">
    <text evidence="1">The sequence shown here is derived from an EMBL/GenBank/DDBJ whole genome shotgun (WGS) entry which is preliminary data.</text>
</comment>
<keyword evidence="2" id="KW-1185">Reference proteome</keyword>
<dbReference type="STRING" id="520767.ATZ99_04820"/>
<evidence type="ECO:0000313" key="2">
    <source>
        <dbReference type="Proteomes" id="UP000075737"/>
    </source>
</evidence>
<dbReference type="Proteomes" id="UP000075737">
    <property type="component" value="Unassembled WGS sequence"/>
</dbReference>
<dbReference type="EMBL" id="LOHZ01000020">
    <property type="protein sequence ID" value="KYO67842.1"/>
    <property type="molecule type" value="Genomic_DNA"/>
</dbReference>
<reference evidence="1 2" key="1">
    <citation type="submission" date="2015-12" db="EMBL/GenBank/DDBJ databases">
        <title>Draft genome of Thermovenabulum gondwanense isolated from a red thermophilic microbial mat colonisisng an outflow channel of a bore well.</title>
        <authorList>
            <person name="Patel B.K."/>
        </authorList>
    </citation>
    <scope>NUCLEOTIDE SEQUENCE [LARGE SCALE GENOMIC DNA]</scope>
    <source>
        <strain evidence="1 2">R270</strain>
    </source>
</reference>
<name>A0A162MVQ1_9FIRM</name>
<dbReference type="RefSeq" id="WP_068747653.1">
    <property type="nucleotide sequence ID" value="NZ_LOHZ01000020.1"/>
</dbReference>
<gene>
    <name evidence="1" type="ORF">ATZ99_04820</name>
</gene>
<accession>A0A162MVQ1</accession>
<protein>
    <submittedName>
        <fullName evidence="1">Uncharacterized protein</fullName>
    </submittedName>
</protein>
<dbReference type="OrthoDB" id="1727145at2"/>
<proteinExistence type="predicted"/>
<sequence>MHDREKTIEEIIDFIKHHKNSLASINICSRMLGDKFIKVDDEVIHELQVKLPRADNEELETFYYMIK</sequence>